<evidence type="ECO:0000313" key="2">
    <source>
        <dbReference type="Proteomes" id="UP001199525"/>
    </source>
</evidence>
<reference evidence="1 2" key="1">
    <citation type="journal article" date="2021" name="Microorganisms">
        <title>Genome Evolution of Filamentous Cyanobacterium Nostoc Species: From Facultative Symbiosis to Free Living.</title>
        <authorList>
            <person name="Huo D."/>
            <person name="Li H."/>
            <person name="Cai F."/>
            <person name="Guo X."/>
            <person name="Qiao Z."/>
            <person name="Wang W."/>
            <person name="Yu G."/>
            <person name="Li R."/>
        </authorList>
    </citation>
    <scope>NUCLEOTIDE SEQUENCE [LARGE SCALE GENOMIC DNA]</scope>
    <source>
        <strain evidence="1 2">CHAB 5714</strain>
    </source>
</reference>
<protein>
    <submittedName>
        <fullName evidence="1">Uncharacterized protein</fullName>
    </submittedName>
</protein>
<gene>
    <name evidence="1" type="ORF">LC586_32685</name>
</gene>
<proteinExistence type="predicted"/>
<sequence length="130" mass="13281">MLRYLIAIIVALAISITGITRPAYAYTNNFAGFPPNSDITIHQGDNSSINFNYANSPDSERSPNDPSQVFVNGVVNGAVTTAGVAVGGALVCYALDGIATAFFPPAASLAVFCPAVGAASGGTKAVLRSR</sequence>
<dbReference type="EMBL" id="JAIVFQ010000093">
    <property type="protein sequence ID" value="MCC5603801.1"/>
    <property type="molecule type" value="Genomic_DNA"/>
</dbReference>
<organism evidence="1 2">
    <name type="scientific">Nostoc favosum CHAB5714</name>
    <dbReference type="NCBI Taxonomy" id="2780399"/>
    <lineage>
        <taxon>Bacteria</taxon>
        <taxon>Bacillati</taxon>
        <taxon>Cyanobacteriota</taxon>
        <taxon>Cyanophyceae</taxon>
        <taxon>Nostocales</taxon>
        <taxon>Nostocaceae</taxon>
        <taxon>Nostoc</taxon>
        <taxon>Nostoc favosum</taxon>
    </lineage>
</organism>
<comment type="caution">
    <text evidence="1">The sequence shown here is derived from an EMBL/GenBank/DDBJ whole genome shotgun (WGS) entry which is preliminary data.</text>
</comment>
<name>A0ABS8IIX4_9NOSO</name>
<accession>A0ABS8IIX4</accession>
<dbReference type="Proteomes" id="UP001199525">
    <property type="component" value="Unassembled WGS sequence"/>
</dbReference>
<keyword evidence="2" id="KW-1185">Reference proteome</keyword>
<dbReference type="RefSeq" id="WP_229489588.1">
    <property type="nucleotide sequence ID" value="NZ_JAIVFQ010000093.1"/>
</dbReference>
<evidence type="ECO:0000313" key="1">
    <source>
        <dbReference type="EMBL" id="MCC5603801.1"/>
    </source>
</evidence>